<comment type="caution">
    <text evidence="1">The sequence shown here is derived from an EMBL/GenBank/DDBJ whole genome shotgun (WGS) entry which is preliminary data.</text>
</comment>
<proteinExistence type="predicted"/>
<evidence type="ECO:0008006" key="3">
    <source>
        <dbReference type="Google" id="ProtNLM"/>
    </source>
</evidence>
<dbReference type="Proteomes" id="UP000256519">
    <property type="component" value="Unassembled WGS sequence"/>
</dbReference>
<evidence type="ECO:0000313" key="1">
    <source>
        <dbReference type="EMBL" id="RDZ04464.1"/>
    </source>
</evidence>
<evidence type="ECO:0000313" key="2">
    <source>
        <dbReference type="Proteomes" id="UP000256519"/>
    </source>
</evidence>
<dbReference type="Gene3D" id="1.20.1260.10">
    <property type="match status" value="1"/>
</dbReference>
<gene>
    <name evidence="1" type="ORF">C3744_30580</name>
</gene>
<dbReference type="AlphaFoldDB" id="A0A3D8WSH4"/>
<dbReference type="RefSeq" id="WP_116079475.1">
    <property type="nucleotide sequence ID" value="NZ_PQWM01000105.1"/>
</dbReference>
<reference evidence="1 2" key="1">
    <citation type="journal article" date="2018" name="Appl. Environ. Microbiol.">
        <title>Antimicrobial susceptibility testing and tentative epidemiological cut-off values of five Bacillus species relevant for use as animal feed additives or for plant protection.</title>
        <authorList>
            <person name="Agerso Y."/>
            <person name="Stuer-Lauridsen B."/>
            <person name="Bjerre K."/>
            <person name="Jensen M.G."/>
            <person name="Johansen E."/>
            <person name="Bennedsen M."/>
            <person name="Brockmann E."/>
            <person name="Nielsen B."/>
        </authorList>
    </citation>
    <scope>NUCLEOTIDE SEQUENCE [LARGE SCALE GENOMIC DNA]</scope>
    <source>
        <strain evidence="1 2">CHCC20162</strain>
    </source>
</reference>
<accession>A0A3D8WSH4</accession>
<dbReference type="InterPro" id="IPR021617">
    <property type="entry name" value="DUF3231"/>
</dbReference>
<dbReference type="Pfam" id="PF11553">
    <property type="entry name" value="DUF3231"/>
    <property type="match status" value="1"/>
</dbReference>
<dbReference type="EMBL" id="PQWM01000105">
    <property type="protein sequence ID" value="RDZ04464.1"/>
    <property type="molecule type" value="Genomic_DNA"/>
</dbReference>
<name>A0A3D8WSH4_PRIMG</name>
<sequence>MPDLLQALKNVVQSFIKDENKTPLHIGEAMGCWIFLALAGETQVQTEAGINSTTDSELRKALQEGVNMFRSQKERIIAFMRSEGIPSPPLSESKPISDPNSVPLGVKLTDDELANSLKKKVSMAITNCSEAASQSLRSDVSLMWAEFLQEHITFLITFKSLMRKRGWLKVPPPYHPAGLPKAEK</sequence>
<protein>
    <recommendedName>
        <fullName evidence="3">DUF3231 family protein</fullName>
    </recommendedName>
</protein>
<organism evidence="1 2">
    <name type="scientific">Priestia megaterium</name>
    <name type="common">Bacillus megaterium</name>
    <dbReference type="NCBI Taxonomy" id="1404"/>
    <lineage>
        <taxon>Bacteria</taxon>
        <taxon>Bacillati</taxon>
        <taxon>Bacillota</taxon>
        <taxon>Bacilli</taxon>
        <taxon>Bacillales</taxon>
        <taxon>Bacillaceae</taxon>
        <taxon>Priestia</taxon>
    </lineage>
</organism>
<dbReference type="InterPro" id="IPR012347">
    <property type="entry name" value="Ferritin-like"/>
</dbReference>